<dbReference type="GO" id="GO:0007059">
    <property type="term" value="P:chromosome segregation"/>
    <property type="evidence" value="ECO:0000318"/>
    <property type="project" value="GO_Central"/>
</dbReference>
<dbReference type="PANTHER" id="PTHR30349:SF41">
    <property type="entry name" value="INTEGRASE_RECOMBINASE PROTEIN MJ0367-RELATED"/>
    <property type="match status" value="1"/>
</dbReference>
<evidence type="ECO:0000259" key="3">
    <source>
        <dbReference type="PROSITE" id="PS51898"/>
    </source>
</evidence>
<dbReference type="HOGENOM" id="CLU_066947_0_0_1"/>
<sequence length="390" mass="44148">MDSGEEDDFVGLEGTPPEIQEAAAAATANLMPQKSKKQYERQYKLFINWRQEKQTESFSKNVLLAYIQQLSTRMKPSSLWAIYSMLRTTLNLKNNIDISKYPKLCAFLKNKSSGYKPKKSRILTPEQIKEFLCSAPDENYLFSKLGLIFGIMGACRREELMKVETNHVEDLSTALLVHIPDTKTKTERQFVIGGNFYGICKKYMELRPQDVHTTRFFLNYQRGKCTRQPVGINKFGSLPCQVATFLKLPNPTSYTGHCLRRSSATLLVDAGADITALKRHGGWRSTTVAETYIDHSLNNKIQTANKISNIIQSESSNITQSESSNIIQSESSNIIQSESFDIENTVDKNINLEFSSNTHDKTRINNNNTALIQFNNCNNISSLTVTLHNK</sequence>
<dbReference type="EMBL" id="KQ971339">
    <property type="protein sequence ID" value="EFA01454.1"/>
    <property type="molecule type" value="Genomic_DNA"/>
</dbReference>
<dbReference type="CDD" id="cd00397">
    <property type="entry name" value="DNA_BRE_C"/>
    <property type="match status" value="1"/>
</dbReference>
<dbReference type="STRING" id="7070.D2A339"/>
<dbReference type="Pfam" id="PF00589">
    <property type="entry name" value="Phage_integrase"/>
    <property type="match status" value="1"/>
</dbReference>
<evidence type="ECO:0000313" key="4">
    <source>
        <dbReference type="EMBL" id="EFA01454.1"/>
    </source>
</evidence>
<gene>
    <name evidence="4" type="primary">GLEAN_07000</name>
    <name evidence="4" type="ORF">TcasGA2_TC007000</name>
</gene>
<dbReference type="PANTHER" id="PTHR30349">
    <property type="entry name" value="PHAGE INTEGRASE-RELATED"/>
    <property type="match status" value="1"/>
</dbReference>
<dbReference type="InParanoid" id="D2A339"/>
<dbReference type="PhylomeDB" id="D2A339"/>
<organism evidence="4 5">
    <name type="scientific">Tribolium castaneum</name>
    <name type="common">Red flour beetle</name>
    <dbReference type="NCBI Taxonomy" id="7070"/>
    <lineage>
        <taxon>Eukaryota</taxon>
        <taxon>Metazoa</taxon>
        <taxon>Ecdysozoa</taxon>
        <taxon>Arthropoda</taxon>
        <taxon>Hexapoda</taxon>
        <taxon>Insecta</taxon>
        <taxon>Pterygota</taxon>
        <taxon>Neoptera</taxon>
        <taxon>Endopterygota</taxon>
        <taxon>Coleoptera</taxon>
        <taxon>Polyphaga</taxon>
        <taxon>Cucujiformia</taxon>
        <taxon>Tenebrionidae</taxon>
        <taxon>Tenebrionidae incertae sedis</taxon>
        <taxon>Tribolium</taxon>
    </lineage>
</organism>
<evidence type="ECO:0000313" key="5">
    <source>
        <dbReference type="Proteomes" id="UP000007266"/>
    </source>
</evidence>
<reference evidence="4 5" key="1">
    <citation type="journal article" date="2008" name="Nature">
        <title>The genome of the model beetle and pest Tribolium castaneum.</title>
        <authorList>
            <consortium name="Tribolium Genome Sequencing Consortium"/>
            <person name="Richards S."/>
            <person name="Gibbs R.A."/>
            <person name="Weinstock G.M."/>
            <person name="Brown S.J."/>
            <person name="Denell R."/>
            <person name="Beeman R.W."/>
            <person name="Gibbs R."/>
            <person name="Beeman R.W."/>
            <person name="Brown S.J."/>
            <person name="Bucher G."/>
            <person name="Friedrich M."/>
            <person name="Grimmelikhuijzen C.J."/>
            <person name="Klingler M."/>
            <person name="Lorenzen M."/>
            <person name="Richards S."/>
            <person name="Roth S."/>
            <person name="Schroder R."/>
            <person name="Tautz D."/>
            <person name="Zdobnov E.M."/>
            <person name="Muzny D."/>
            <person name="Gibbs R.A."/>
            <person name="Weinstock G.M."/>
            <person name="Attaway T."/>
            <person name="Bell S."/>
            <person name="Buhay C.J."/>
            <person name="Chandrabose M.N."/>
            <person name="Chavez D."/>
            <person name="Clerk-Blankenburg K.P."/>
            <person name="Cree A."/>
            <person name="Dao M."/>
            <person name="Davis C."/>
            <person name="Chacko J."/>
            <person name="Dinh H."/>
            <person name="Dugan-Rocha S."/>
            <person name="Fowler G."/>
            <person name="Garner T.T."/>
            <person name="Garnes J."/>
            <person name="Gnirke A."/>
            <person name="Hawes A."/>
            <person name="Hernandez J."/>
            <person name="Hines S."/>
            <person name="Holder M."/>
            <person name="Hume J."/>
            <person name="Jhangiani S.N."/>
            <person name="Joshi V."/>
            <person name="Khan Z.M."/>
            <person name="Jackson L."/>
            <person name="Kovar C."/>
            <person name="Kowis A."/>
            <person name="Lee S."/>
            <person name="Lewis L.R."/>
            <person name="Margolis J."/>
            <person name="Morgan M."/>
            <person name="Nazareth L.V."/>
            <person name="Nguyen N."/>
            <person name="Okwuonu G."/>
            <person name="Parker D."/>
            <person name="Richards S."/>
            <person name="Ruiz S.J."/>
            <person name="Santibanez J."/>
            <person name="Savard J."/>
            <person name="Scherer S.E."/>
            <person name="Schneider B."/>
            <person name="Sodergren E."/>
            <person name="Tautz D."/>
            <person name="Vattahil S."/>
            <person name="Villasana D."/>
            <person name="White C.S."/>
            <person name="Wright R."/>
            <person name="Park Y."/>
            <person name="Beeman R.W."/>
            <person name="Lord J."/>
            <person name="Oppert B."/>
            <person name="Lorenzen M."/>
            <person name="Brown S."/>
            <person name="Wang L."/>
            <person name="Savard J."/>
            <person name="Tautz D."/>
            <person name="Richards S."/>
            <person name="Weinstock G."/>
            <person name="Gibbs R.A."/>
            <person name="Liu Y."/>
            <person name="Worley K."/>
            <person name="Weinstock G."/>
            <person name="Elsik C.G."/>
            <person name="Reese J.T."/>
            <person name="Elhaik E."/>
            <person name="Landan G."/>
            <person name="Graur D."/>
            <person name="Arensburger P."/>
            <person name="Atkinson P."/>
            <person name="Beeman R.W."/>
            <person name="Beidler J."/>
            <person name="Brown S.J."/>
            <person name="Demuth J.P."/>
            <person name="Drury D.W."/>
            <person name="Du Y.Z."/>
            <person name="Fujiwara H."/>
            <person name="Lorenzen M."/>
            <person name="Maselli V."/>
            <person name="Osanai M."/>
            <person name="Park Y."/>
            <person name="Robertson H.M."/>
            <person name="Tu Z."/>
            <person name="Wang J.J."/>
            <person name="Wang S."/>
            <person name="Richards S."/>
            <person name="Song H."/>
            <person name="Zhang L."/>
            <person name="Sodergren E."/>
            <person name="Werner D."/>
            <person name="Stanke M."/>
            <person name="Morgenstern B."/>
            <person name="Solovyev V."/>
            <person name="Kosarev P."/>
            <person name="Brown G."/>
            <person name="Chen H.C."/>
            <person name="Ermolaeva O."/>
            <person name="Hlavina W."/>
            <person name="Kapustin Y."/>
            <person name="Kiryutin B."/>
            <person name="Kitts P."/>
            <person name="Maglott D."/>
            <person name="Pruitt K."/>
            <person name="Sapojnikov V."/>
            <person name="Souvorov A."/>
            <person name="Mackey A.J."/>
            <person name="Waterhouse R.M."/>
            <person name="Wyder S."/>
            <person name="Zdobnov E.M."/>
            <person name="Zdobnov E.M."/>
            <person name="Wyder S."/>
            <person name="Kriventseva E.V."/>
            <person name="Kadowaki T."/>
            <person name="Bork P."/>
            <person name="Aranda M."/>
            <person name="Bao R."/>
            <person name="Beermann A."/>
            <person name="Berns N."/>
            <person name="Bolognesi R."/>
            <person name="Bonneton F."/>
            <person name="Bopp D."/>
            <person name="Brown S.J."/>
            <person name="Bucher G."/>
            <person name="Butts T."/>
            <person name="Chaumot A."/>
            <person name="Denell R.E."/>
            <person name="Ferrier D.E."/>
            <person name="Friedrich M."/>
            <person name="Gordon C.M."/>
            <person name="Jindra M."/>
            <person name="Klingler M."/>
            <person name="Lan Q."/>
            <person name="Lattorff H.M."/>
            <person name="Laudet V."/>
            <person name="von Levetsow C."/>
            <person name="Liu Z."/>
            <person name="Lutz R."/>
            <person name="Lynch J.A."/>
            <person name="da Fonseca R.N."/>
            <person name="Posnien N."/>
            <person name="Reuter R."/>
            <person name="Roth S."/>
            <person name="Savard J."/>
            <person name="Schinko J.B."/>
            <person name="Schmitt C."/>
            <person name="Schoppmeier M."/>
            <person name="Schroder R."/>
            <person name="Shippy T.D."/>
            <person name="Simonnet F."/>
            <person name="Marques-Souza H."/>
            <person name="Tautz D."/>
            <person name="Tomoyasu Y."/>
            <person name="Trauner J."/>
            <person name="Van der Zee M."/>
            <person name="Vervoort M."/>
            <person name="Wittkopp N."/>
            <person name="Wimmer E.A."/>
            <person name="Yang X."/>
            <person name="Jones A.K."/>
            <person name="Sattelle D.B."/>
            <person name="Ebert P.R."/>
            <person name="Nelson D."/>
            <person name="Scott J.G."/>
            <person name="Beeman R.W."/>
            <person name="Muthukrishnan S."/>
            <person name="Kramer K.J."/>
            <person name="Arakane Y."/>
            <person name="Beeman R.W."/>
            <person name="Zhu Q."/>
            <person name="Hogenkamp D."/>
            <person name="Dixit R."/>
            <person name="Oppert B."/>
            <person name="Jiang H."/>
            <person name="Zou Z."/>
            <person name="Marshall J."/>
            <person name="Elpidina E."/>
            <person name="Vinokurov K."/>
            <person name="Oppert C."/>
            <person name="Zou Z."/>
            <person name="Evans J."/>
            <person name="Lu Z."/>
            <person name="Zhao P."/>
            <person name="Sumathipala N."/>
            <person name="Altincicek B."/>
            <person name="Vilcinskas A."/>
            <person name="Williams M."/>
            <person name="Hultmark D."/>
            <person name="Hetru C."/>
            <person name="Jiang H."/>
            <person name="Grimmelikhuijzen C.J."/>
            <person name="Hauser F."/>
            <person name="Cazzamali G."/>
            <person name="Williamson M."/>
            <person name="Park Y."/>
            <person name="Li B."/>
            <person name="Tanaka Y."/>
            <person name="Predel R."/>
            <person name="Neupert S."/>
            <person name="Schachtner J."/>
            <person name="Verleyen P."/>
            <person name="Raible F."/>
            <person name="Bork P."/>
            <person name="Friedrich M."/>
            <person name="Walden K.K."/>
            <person name="Robertson H.M."/>
            <person name="Angeli S."/>
            <person name="Foret S."/>
            <person name="Bucher G."/>
            <person name="Schuetz S."/>
            <person name="Maleszka R."/>
            <person name="Wimmer E.A."/>
            <person name="Beeman R.W."/>
            <person name="Lorenzen M."/>
            <person name="Tomoyasu Y."/>
            <person name="Miller S.C."/>
            <person name="Grossmann D."/>
            <person name="Bucher G."/>
        </authorList>
    </citation>
    <scope>NUCLEOTIDE SEQUENCE [LARGE SCALE GENOMIC DNA]</scope>
    <source>
        <strain evidence="4 5">Georgia GA2</strain>
    </source>
</reference>
<evidence type="ECO:0000256" key="2">
    <source>
        <dbReference type="ARBA" id="ARBA00023172"/>
    </source>
</evidence>
<keyword evidence="2" id="KW-0233">DNA recombination</keyword>
<keyword evidence="1" id="KW-0238">DNA-binding</keyword>
<keyword evidence="5" id="KW-1185">Reference proteome</keyword>
<dbReference type="GO" id="GO:0003677">
    <property type="term" value="F:DNA binding"/>
    <property type="evidence" value="ECO:0007669"/>
    <property type="project" value="UniProtKB-KW"/>
</dbReference>
<dbReference type="Proteomes" id="UP000007266">
    <property type="component" value="Linkage group 4"/>
</dbReference>
<dbReference type="GO" id="GO:0006310">
    <property type="term" value="P:DNA recombination"/>
    <property type="evidence" value="ECO:0000318"/>
    <property type="project" value="GO_Central"/>
</dbReference>
<evidence type="ECO:0000256" key="1">
    <source>
        <dbReference type="ARBA" id="ARBA00023125"/>
    </source>
</evidence>
<accession>D2A339</accession>
<dbReference type="PROSITE" id="PS51898">
    <property type="entry name" value="TYR_RECOMBINASE"/>
    <property type="match status" value="1"/>
</dbReference>
<dbReference type="InterPro" id="IPR011010">
    <property type="entry name" value="DNA_brk_join_enz"/>
</dbReference>
<reference evidence="4 5" key="2">
    <citation type="journal article" date="2010" name="Nucleic Acids Res.">
        <title>BeetleBase in 2010: revisions to provide comprehensive genomic information for Tribolium castaneum.</title>
        <authorList>
            <person name="Kim H.S."/>
            <person name="Murphy T."/>
            <person name="Xia J."/>
            <person name="Caragea D."/>
            <person name="Park Y."/>
            <person name="Beeman R.W."/>
            <person name="Lorenzen M.D."/>
            <person name="Butcher S."/>
            <person name="Manak J.R."/>
            <person name="Brown S.J."/>
        </authorList>
    </citation>
    <scope>GENOME REANNOTATION</scope>
    <source>
        <strain evidence="4 5">Georgia GA2</strain>
    </source>
</reference>
<feature type="domain" description="Tyr recombinase" evidence="3">
    <location>
        <begin position="118"/>
        <end position="308"/>
    </location>
</feature>
<dbReference type="InterPro" id="IPR002104">
    <property type="entry name" value="Integrase_catalytic"/>
</dbReference>
<dbReference type="SUPFAM" id="SSF56349">
    <property type="entry name" value="DNA breaking-rejoining enzymes"/>
    <property type="match status" value="1"/>
</dbReference>
<proteinExistence type="predicted"/>
<protein>
    <recommendedName>
        <fullName evidence="3">Tyr recombinase domain-containing protein</fullName>
    </recommendedName>
</protein>
<dbReference type="AlphaFoldDB" id="D2A339"/>
<dbReference type="OMA" id="RNEMINQ"/>
<name>D2A339_TRICA</name>
<dbReference type="Gene3D" id="1.10.443.10">
    <property type="entry name" value="Intergrase catalytic core"/>
    <property type="match status" value="1"/>
</dbReference>
<dbReference type="GO" id="GO:0009009">
    <property type="term" value="F:site-specific recombinase activity"/>
    <property type="evidence" value="ECO:0000318"/>
    <property type="project" value="GO_Central"/>
</dbReference>
<dbReference type="eggNOG" id="ENOG502QTIN">
    <property type="taxonomic scope" value="Eukaryota"/>
</dbReference>
<dbReference type="InterPro" id="IPR013762">
    <property type="entry name" value="Integrase-like_cat_sf"/>
</dbReference>
<dbReference type="InterPro" id="IPR050090">
    <property type="entry name" value="Tyrosine_recombinase_XerCD"/>
</dbReference>